<protein>
    <submittedName>
        <fullName evidence="2">Uncharacterized protein</fullName>
    </submittedName>
</protein>
<feature type="compositionally biased region" description="Basic and acidic residues" evidence="1">
    <location>
        <begin position="137"/>
        <end position="167"/>
    </location>
</feature>
<dbReference type="KEGG" id="rhy:RD110_15725"/>
<feature type="compositionally biased region" description="Polar residues" evidence="1">
    <location>
        <begin position="206"/>
        <end position="217"/>
    </location>
</feature>
<feature type="region of interest" description="Disordered" evidence="1">
    <location>
        <begin position="125"/>
        <end position="217"/>
    </location>
</feature>
<feature type="compositionally biased region" description="Basic and acidic residues" evidence="1">
    <location>
        <begin position="178"/>
        <end position="205"/>
    </location>
</feature>
<dbReference type="EMBL" id="CP019236">
    <property type="protein sequence ID" value="APW38470.1"/>
    <property type="molecule type" value="Genomic_DNA"/>
</dbReference>
<dbReference type="Proteomes" id="UP000186609">
    <property type="component" value="Chromosome"/>
</dbReference>
<dbReference type="RefSeq" id="WP_076200349.1">
    <property type="nucleotide sequence ID" value="NZ_CP019236.1"/>
</dbReference>
<proteinExistence type="predicted"/>
<dbReference type="STRING" id="1842727.RD110_15725"/>
<name>A0A1P8JXI9_9BURK</name>
<accession>A0A1P8JXI9</accession>
<dbReference type="OrthoDB" id="8904137at2"/>
<dbReference type="AlphaFoldDB" id="A0A1P8JXI9"/>
<evidence type="ECO:0000313" key="2">
    <source>
        <dbReference type="EMBL" id="APW38470.1"/>
    </source>
</evidence>
<keyword evidence="3" id="KW-1185">Reference proteome</keyword>
<evidence type="ECO:0000256" key="1">
    <source>
        <dbReference type="SAM" id="MobiDB-lite"/>
    </source>
</evidence>
<reference evidence="2 3" key="1">
    <citation type="submission" date="2017-01" db="EMBL/GenBank/DDBJ databases">
        <authorList>
            <person name="Mah S.A."/>
            <person name="Swanson W.J."/>
            <person name="Moy G.W."/>
            <person name="Vacquier V.D."/>
        </authorList>
    </citation>
    <scope>NUCLEOTIDE SEQUENCE [LARGE SCALE GENOMIC DNA]</scope>
    <source>
        <strain evidence="2 3">DCY110</strain>
    </source>
</reference>
<sequence>MAESWIRMRGSLVNNPKVIKMARVLLADAEFMEWFGCDGVTSASRCVTERHASVTRRHVSVVTRVTVGALVPLWSMVRECASSDETLRDITLFEVDEMAGVPGFGRAMVAVGWLLEQADGSLQFPNFGEHNTITESRSTEAKTPAERAREYRERKRKESDSEHHDSVTLDSSRGVTHASRDAVTQKRDASRDTVTTEKSREEKKNTSTSTAKLPTCPNDTIVSIYHEVLPELPSVRLMTVKRKRAMATLWSWVLTSKKSDGSRRAESADQAVEWLRNYFERARDNDFLMGRTPRNGEHANWQCDIDFLLSEKGMKQVIEKTREVATT</sequence>
<organism evidence="2 3">
    <name type="scientific">Rhodoferax koreensis</name>
    <dbReference type="NCBI Taxonomy" id="1842727"/>
    <lineage>
        <taxon>Bacteria</taxon>
        <taxon>Pseudomonadati</taxon>
        <taxon>Pseudomonadota</taxon>
        <taxon>Betaproteobacteria</taxon>
        <taxon>Burkholderiales</taxon>
        <taxon>Comamonadaceae</taxon>
        <taxon>Rhodoferax</taxon>
    </lineage>
</organism>
<gene>
    <name evidence="2" type="ORF">RD110_15725</name>
</gene>
<evidence type="ECO:0000313" key="3">
    <source>
        <dbReference type="Proteomes" id="UP000186609"/>
    </source>
</evidence>